<organism evidence="2 3">
    <name type="scientific">Microvirga tunisiensis</name>
    <dbReference type="NCBI Taxonomy" id="2108360"/>
    <lineage>
        <taxon>Bacteria</taxon>
        <taxon>Pseudomonadati</taxon>
        <taxon>Pseudomonadota</taxon>
        <taxon>Alphaproteobacteria</taxon>
        <taxon>Hyphomicrobiales</taxon>
        <taxon>Methylobacteriaceae</taxon>
        <taxon>Microvirga</taxon>
    </lineage>
</organism>
<name>A0A5N7MVW4_9HYPH</name>
<sequence length="221" mass="24068">MQRLELKASAAIAIAASVLFGTSAQAQSLSGIKVGEEISSVSKLNARPLPSRSTNPHEEWRWRLPDGNRLSVATDPETKRIVYAEKQWSGNANGKPADFPGLIYGETTLADIRAHAQSNGFAFKEHLIEVRPDGLALFNAYEVEGTPGVVVTFVTKLSKTDEARLRTGKANVDLNRAARLDAIILADAGYLDTIWGDAKLQGKAYKPIRWELPHHAALAAR</sequence>
<accession>A0A5N7MVW4</accession>
<comment type="caution">
    <text evidence="2">The sequence shown here is derived from an EMBL/GenBank/DDBJ whole genome shotgun (WGS) entry which is preliminary data.</text>
</comment>
<evidence type="ECO:0000313" key="3">
    <source>
        <dbReference type="Proteomes" id="UP000403266"/>
    </source>
</evidence>
<dbReference type="EMBL" id="VOSK01000539">
    <property type="protein sequence ID" value="MPR31091.1"/>
    <property type="molecule type" value="Genomic_DNA"/>
</dbReference>
<evidence type="ECO:0000313" key="2">
    <source>
        <dbReference type="EMBL" id="MPR31091.1"/>
    </source>
</evidence>
<evidence type="ECO:0000256" key="1">
    <source>
        <dbReference type="SAM" id="SignalP"/>
    </source>
</evidence>
<feature type="chain" id="PRO_5030135811" evidence="1">
    <location>
        <begin position="27"/>
        <end position="221"/>
    </location>
</feature>
<proteinExistence type="predicted"/>
<keyword evidence="3" id="KW-1185">Reference proteome</keyword>
<keyword evidence="1" id="KW-0732">Signal</keyword>
<dbReference type="RefSeq" id="WP_152718253.1">
    <property type="nucleotide sequence ID" value="NZ_VOSJ01000579.1"/>
</dbReference>
<gene>
    <name evidence="2" type="ORF">FS320_40850</name>
</gene>
<reference evidence="2 3" key="1">
    <citation type="journal article" date="2019" name="Syst. Appl. Microbiol.">
        <title>Microvirga tunisiensis sp. nov., a root nodule symbiotic bacterium isolated from Lupinus micranthus and L. luteus grown in Northern Tunisia.</title>
        <authorList>
            <person name="Msaddak A."/>
            <person name="Rejili M."/>
            <person name="Duran D."/>
            <person name="Mars M."/>
            <person name="Palacios J.M."/>
            <person name="Ruiz-Argueso T."/>
            <person name="Rey L."/>
            <person name="Imperial J."/>
        </authorList>
    </citation>
    <scope>NUCLEOTIDE SEQUENCE [LARGE SCALE GENOMIC DNA]</scope>
    <source>
        <strain evidence="2 3">Lmie10</strain>
    </source>
</reference>
<protein>
    <submittedName>
        <fullName evidence="2">Uncharacterized protein</fullName>
    </submittedName>
</protein>
<dbReference type="Proteomes" id="UP000403266">
    <property type="component" value="Unassembled WGS sequence"/>
</dbReference>
<dbReference type="AlphaFoldDB" id="A0A5N7MVW4"/>
<dbReference type="OrthoDB" id="8016391at2"/>
<feature type="signal peptide" evidence="1">
    <location>
        <begin position="1"/>
        <end position="26"/>
    </location>
</feature>